<organism evidence="2 3">
    <name type="scientific">Elysia crispata</name>
    <name type="common">lettuce slug</name>
    <dbReference type="NCBI Taxonomy" id="231223"/>
    <lineage>
        <taxon>Eukaryota</taxon>
        <taxon>Metazoa</taxon>
        <taxon>Spiralia</taxon>
        <taxon>Lophotrochozoa</taxon>
        <taxon>Mollusca</taxon>
        <taxon>Gastropoda</taxon>
        <taxon>Heterobranchia</taxon>
        <taxon>Euthyneura</taxon>
        <taxon>Panpulmonata</taxon>
        <taxon>Sacoglossa</taxon>
        <taxon>Placobranchoidea</taxon>
        <taxon>Plakobranchidae</taxon>
        <taxon>Elysia</taxon>
    </lineage>
</organism>
<dbReference type="EMBL" id="JAWDGP010004876">
    <property type="protein sequence ID" value="KAK3761518.1"/>
    <property type="molecule type" value="Genomic_DNA"/>
</dbReference>
<evidence type="ECO:0000313" key="2">
    <source>
        <dbReference type="EMBL" id="KAK3761518.1"/>
    </source>
</evidence>
<proteinExistence type="predicted"/>
<gene>
    <name evidence="2" type="ORF">RRG08_000104</name>
</gene>
<keyword evidence="3" id="KW-1185">Reference proteome</keyword>
<name>A0AAE1D9N7_9GAST</name>
<protein>
    <submittedName>
        <fullName evidence="2">Uncharacterized protein</fullName>
    </submittedName>
</protein>
<feature type="compositionally biased region" description="Low complexity" evidence="1">
    <location>
        <begin position="147"/>
        <end position="160"/>
    </location>
</feature>
<feature type="compositionally biased region" description="Pro residues" evidence="1">
    <location>
        <begin position="134"/>
        <end position="146"/>
    </location>
</feature>
<evidence type="ECO:0000256" key="1">
    <source>
        <dbReference type="SAM" id="MobiDB-lite"/>
    </source>
</evidence>
<dbReference type="AlphaFoldDB" id="A0AAE1D9N7"/>
<feature type="region of interest" description="Disordered" evidence="1">
    <location>
        <begin position="131"/>
        <end position="177"/>
    </location>
</feature>
<dbReference type="Proteomes" id="UP001283361">
    <property type="component" value="Unassembled WGS sequence"/>
</dbReference>
<evidence type="ECO:0000313" key="3">
    <source>
        <dbReference type="Proteomes" id="UP001283361"/>
    </source>
</evidence>
<reference evidence="2" key="1">
    <citation type="journal article" date="2023" name="G3 (Bethesda)">
        <title>A reference genome for the long-term kleptoplast-retaining sea slug Elysia crispata morphotype clarki.</title>
        <authorList>
            <person name="Eastman K.E."/>
            <person name="Pendleton A.L."/>
            <person name="Shaikh M.A."/>
            <person name="Suttiyut T."/>
            <person name="Ogas R."/>
            <person name="Tomko P."/>
            <person name="Gavelis G."/>
            <person name="Widhalm J.R."/>
            <person name="Wisecaver J.H."/>
        </authorList>
    </citation>
    <scope>NUCLEOTIDE SEQUENCE</scope>
    <source>
        <strain evidence="2">ECLA1</strain>
    </source>
</reference>
<sequence>MRGSEYTDSVAVWVWEGGGGKQSKPCDMARWSGKGSRISGHAKLVMSGLGGKILPKRDISFSDSLRLSLPHYYMNKMIVGLSGMDQSTSASNIPLHQTLSHLHPPKPNSISPTSAYLKLFPNWTLSHLHSPTPNSIPPTPTSPPTPNLSQLYTPTPNSIPITPPPTLTPNSIPPTSP</sequence>
<feature type="compositionally biased region" description="Pro residues" evidence="1">
    <location>
        <begin position="161"/>
        <end position="177"/>
    </location>
</feature>
<comment type="caution">
    <text evidence="2">The sequence shown here is derived from an EMBL/GenBank/DDBJ whole genome shotgun (WGS) entry which is preliminary data.</text>
</comment>
<accession>A0AAE1D9N7</accession>